<keyword evidence="7" id="KW-0206">Cytoskeleton</keyword>
<name>R7U7Z6_CAPTE</name>
<keyword evidence="12" id="KW-1185">Reference proteome</keyword>
<dbReference type="GO" id="GO:0043015">
    <property type="term" value="F:gamma-tubulin binding"/>
    <property type="evidence" value="ECO:0007669"/>
    <property type="project" value="InterPro"/>
</dbReference>
<evidence type="ECO:0000256" key="3">
    <source>
        <dbReference type="ARBA" id="ARBA00018408"/>
    </source>
</evidence>
<evidence type="ECO:0000256" key="4">
    <source>
        <dbReference type="ARBA" id="ARBA00022490"/>
    </source>
</evidence>
<dbReference type="PANTHER" id="PTHR14594">
    <property type="entry name" value="CENTROSOMAL PROTEIN OF 70 KDA"/>
    <property type="match status" value="1"/>
</dbReference>
<dbReference type="GO" id="GO:0060271">
    <property type="term" value="P:cilium assembly"/>
    <property type="evidence" value="ECO:0007669"/>
    <property type="project" value="InterPro"/>
</dbReference>
<reference evidence="12" key="1">
    <citation type="submission" date="2012-12" db="EMBL/GenBank/DDBJ databases">
        <authorList>
            <person name="Hellsten U."/>
            <person name="Grimwood J."/>
            <person name="Chapman J.A."/>
            <person name="Shapiro H."/>
            <person name="Aerts A."/>
            <person name="Otillar R.P."/>
            <person name="Terry A.Y."/>
            <person name="Boore J.L."/>
            <person name="Simakov O."/>
            <person name="Marletaz F."/>
            <person name="Cho S.-J."/>
            <person name="Edsinger-Gonzales E."/>
            <person name="Havlak P."/>
            <person name="Kuo D.-H."/>
            <person name="Larsson T."/>
            <person name="Lv J."/>
            <person name="Arendt D."/>
            <person name="Savage R."/>
            <person name="Osoegawa K."/>
            <person name="de Jong P."/>
            <person name="Lindberg D.R."/>
            <person name="Seaver E.C."/>
            <person name="Weisblat D.A."/>
            <person name="Putnam N.H."/>
            <person name="Grigoriev I.V."/>
            <person name="Rokhsar D.S."/>
        </authorList>
    </citation>
    <scope>NUCLEOTIDE SEQUENCE</scope>
    <source>
        <strain evidence="12">I ESC-2004</strain>
    </source>
</reference>
<keyword evidence="6 9" id="KW-0175">Coiled coil</keyword>
<keyword evidence="5" id="KW-0802">TPR repeat</keyword>
<evidence type="ECO:0000313" key="10">
    <source>
        <dbReference type="EMBL" id="ELT99245.1"/>
    </source>
</evidence>
<evidence type="ECO:0000256" key="8">
    <source>
        <dbReference type="ARBA" id="ARBA00025273"/>
    </source>
</evidence>
<dbReference type="PANTHER" id="PTHR14594:SF1">
    <property type="entry name" value="CENTROSOMAL PROTEIN OF 70 KDA"/>
    <property type="match status" value="1"/>
</dbReference>
<evidence type="ECO:0000256" key="1">
    <source>
        <dbReference type="ARBA" id="ARBA00004300"/>
    </source>
</evidence>
<dbReference type="GO" id="GO:0070507">
    <property type="term" value="P:regulation of microtubule cytoskeleton organization"/>
    <property type="evidence" value="ECO:0007669"/>
    <property type="project" value="InterPro"/>
</dbReference>
<comment type="subcellular location">
    <subcellularLocation>
        <location evidence="1">Cytoplasm</location>
        <location evidence="1">Cytoskeleton</location>
        <location evidence="1">Microtubule organizing center</location>
        <location evidence="1">Centrosome</location>
    </subcellularLocation>
</comment>
<dbReference type="InterPro" id="IPR037692">
    <property type="entry name" value="CEP70"/>
</dbReference>
<feature type="coiled-coil region" evidence="9">
    <location>
        <begin position="259"/>
        <end position="286"/>
    </location>
</feature>
<accession>R7U7Z6</accession>
<evidence type="ECO:0000256" key="9">
    <source>
        <dbReference type="SAM" id="Coils"/>
    </source>
</evidence>
<dbReference type="OMA" id="ACQQYLQ"/>
<evidence type="ECO:0000313" key="12">
    <source>
        <dbReference type="Proteomes" id="UP000014760"/>
    </source>
</evidence>
<dbReference type="AlphaFoldDB" id="R7U7Z6"/>
<evidence type="ECO:0000256" key="5">
    <source>
        <dbReference type="ARBA" id="ARBA00022803"/>
    </source>
</evidence>
<gene>
    <name evidence="10" type="ORF">CAPTEDRAFT_193716</name>
</gene>
<evidence type="ECO:0000256" key="2">
    <source>
        <dbReference type="ARBA" id="ARBA00011832"/>
    </source>
</evidence>
<sequence length="610" mass="70527">MDTKEINLSISESLFQMEQDDWQTINKELRHHGLAPVELENLLTVTQTSDAVVLSAEMSRRLRQSISTLAKDCDRRQELIQELIQTNNHLRDELKEQNYIVEKQEHRVNELKKLLESSKQKVKELEDDRLSSSNLLQQEEEKFHQTKVTIAATCDQLQNSCVKYQQELRSLKSKMNKMHQDTERDLHTSKLLEQLKKRATAGNLEEKVVNLISSYEGQIGQLRHQVDLFEMRPPGGSSGLRENLASTPLKKDKTHKSLIKTYERQLRDVRKKCKILEEKNELLALELESRPDLKDFRDSQIKVKKLQRSLKDKYQNGRNQSMQTDDMEPLTLQHLQINSDEEILKLIQQQLKAETTEDILPILKKNSKTLFKLEEFAGAVIHLSQSCHFMANKQSKKHEIWCEKTRHGAITAFESCLKNLQNLPDLQKLLVELSCILMVENAFSSDDPSVENMMHGVQKLLKTSKNKLTSISDSEKYQAIVSHFQELFDVKCVDGIFSRMNEIYVKLGEMHSVLRNLKHLLGLDDTTSSSQLIDHIACLTPDSRSQQINELFQVDTLEEVAQRIDEQEQFISIFQPLVHCLIEELHLNTVDQILPTVKALQVLVRNSHIS</sequence>
<proteinExistence type="predicted"/>
<dbReference type="HOGENOM" id="CLU_032136_0_0_1"/>
<comment type="subunit">
    <text evidence="2">Directly interacts with tubulin-gamma; this interaction determines centrosomal localization.</text>
</comment>
<reference evidence="10 12" key="2">
    <citation type="journal article" date="2013" name="Nature">
        <title>Insights into bilaterian evolution from three spiralian genomes.</title>
        <authorList>
            <person name="Simakov O."/>
            <person name="Marletaz F."/>
            <person name="Cho S.J."/>
            <person name="Edsinger-Gonzales E."/>
            <person name="Havlak P."/>
            <person name="Hellsten U."/>
            <person name="Kuo D.H."/>
            <person name="Larsson T."/>
            <person name="Lv J."/>
            <person name="Arendt D."/>
            <person name="Savage R."/>
            <person name="Osoegawa K."/>
            <person name="de Jong P."/>
            <person name="Grimwood J."/>
            <person name="Chapman J.A."/>
            <person name="Shapiro H."/>
            <person name="Aerts A."/>
            <person name="Otillar R.P."/>
            <person name="Terry A.Y."/>
            <person name="Boore J.L."/>
            <person name="Grigoriev I.V."/>
            <person name="Lindberg D.R."/>
            <person name="Seaver E.C."/>
            <person name="Weisblat D.A."/>
            <person name="Putnam N.H."/>
            <person name="Rokhsar D.S."/>
        </authorList>
    </citation>
    <scope>NUCLEOTIDE SEQUENCE</scope>
    <source>
        <strain evidence="10 12">I ESC-2004</strain>
    </source>
</reference>
<keyword evidence="4" id="KW-0963">Cytoplasm</keyword>
<dbReference type="EMBL" id="AMQN01010099">
    <property type="status" value="NOT_ANNOTATED_CDS"/>
    <property type="molecule type" value="Genomic_DNA"/>
</dbReference>
<dbReference type="EnsemblMetazoa" id="CapteT193716">
    <property type="protein sequence ID" value="CapteP193716"/>
    <property type="gene ID" value="CapteG193716"/>
</dbReference>
<dbReference type="STRING" id="283909.R7U7Z6"/>
<evidence type="ECO:0000313" key="11">
    <source>
        <dbReference type="EnsemblMetazoa" id="CapteP193716"/>
    </source>
</evidence>
<feature type="coiled-coil region" evidence="9">
    <location>
        <begin position="73"/>
        <end position="181"/>
    </location>
</feature>
<dbReference type="EMBL" id="KB307055">
    <property type="protein sequence ID" value="ELT99245.1"/>
    <property type="molecule type" value="Genomic_DNA"/>
</dbReference>
<evidence type="ECO:0000256" key="6">
    <source>
        <dbReference type="ARBA" id="ARBA00023054"/>
    </source>
</evidence>
<comment type="function">
    <text evidence="8">Plays a role in the organization of both preexisting and nascent microtubules in interphase cells. During mitosis, required for the organization and orientation of the mitotic spindle.</text>
</comment>
<dbReference type="OrthoDB" id="2020926at2759"/>
<dbReference type="GO" id="GO:0005813">
    <property type="term" value="C:centrosome"/>
    <property type="evidence" value="ECO:0007669"/>
    <property type="project" value="UniProtKB-SubCell"/>
</dbReference>
<evidence type="ECO:0000256" key="7">
    <source>
        <dbReference type="ARBA" id="ARBA00023212"/>
    </source>
</evidence>
<reference evidence="11" key="3">
    <citation type="submission" date="2015-06" db="UniProtKB">
        <authorList>
            <consortium name="EnsemblMetazoa"/>
        </authorList>
    </citation>
    <scope>IDENTIFICATION</scope>
</reference>
<organism evidence="10">
    <name type="scientific">Capitella teleta</name>
    <name type="common">Polychaete worm</name>
    <dbReference type="NCBI Taxonomy" id="283909"/>
    <lineage>
        <taxon>Eukaryota</taxon>
        <taxon>Metazoa</taxon>
        <taxon>Spiralia</taxon>
        <taxon>Lophotrochozoa</taxon>
        <taxon>Annelida</taxon>
        <taxon>Polychaeta</taxon>
        <taxon>Sedentaria</taxon>
        <taxon>Scolecida</taxon>
        <taxon>Capitellidae</taxon>
        <taxon>Capitella</taxon>
    </lineage>
</organism>
<protein>
    <recommendedName>
        <fullName evidence="3">Centrosomal protein of 70 kDa</fullName>
    </recommendedName>
</protein>
<dbReference type="Proteomes" id="UP000014760">
    <property type="component" value="Unassembled WGS sequence"/>
</dbReference>